<organism evidence="3">
    <name type="scientific">Absidia glauca</name>
    <name type="common">Pin mould</name>
    <dbReference type="NCBI Taxonomy" id="4829"/>
    <lineage>
        <taxon>Eukaryota</taxon>
        <taxon>Fungi</taxon>
        <taxon>Fungi incertae sedis</taxon>
        <taxon>Mucoromycota</taxon>
        <taxon>Mucoromycotina</taxon>
        <taxon>Mucoromycetes</taxon>
        <taxon>Mucorales</taxon>
        <taxon>Cunninghamellaceae</taxon>
        <taxon>Absidia</taxon>
    </lineage>
</organism>
<dbReference type="InterPro" id="IPR011043">
    <property type="entry name" value="Gal_Oxase/kelch_b-propeller"/>
</dbReference>
<proteinExistence type="predicted"/>
<dbReference type="InterPro" id="IPR037293">
    <property type="entry name" value="Gal_Oxidase_central_sf"/>
</dbReference>
<dbReference type="PANTHER" id="PTHR16861">
    <property type="entry name" value="GLYCOPROTEIN 38"/>
    <property type="match status" value="1"/>
</dbReference>
<reference evidence="3" key="1">
    <citation type="submission" date="2016-04" db="EMBL/GenBank/DDBJ databases">
        <authorList>
            <person name="Evans L.H."/>
            <person name="Alamgir A."/>
            <person name="Owens N."/>
            <person name="Weber N.D."/>
            <person name="Virtaneva K."/>
            <person name="Barbian K."/>
            <person name="Babar A."/>
            <person name="Rosenke K."/>
        </authorList>
    </citation>
    <scope>NUCLEOTIDE SEQUENCE [LARGE SCALE GENOMIC DNA]</scope>
    <source>
        <strain evidence="3">CBS 101.48</strain>
    </source>
</reference>
<gene>
    <name evidence="3" type="primary">ABSGL_09343.1 scaffold 11175</name>
</gene>
<evidence type="ECO:0000256" key="2">
    <source>
        <dbReference type="SAM" id="Phobius"/>
    </source>
</evidence>
<feature type="region of interest" description="Disordered" evidence="1">
    <location>
        <begin position="476"/>
        <end position="523"/>
    </location>
</feature>
<keyword evidence="2" id="KW-0472">Membrane</keyword>
<dbReference type="PANTHER" id="PTHR16861:SF7">
    <property type="entry name" value="MEMBRANE ANCHOR OPY2 N-TERMINAL DOMAIN-CONTAINING PROTEIN"/>
    <property type="match status" value="1"/>
</dbReference>
<keyword evidence="2" id="KW-0812">Transmembrane</keyword>
<accession>A0A168Q4E7</accession>
<feature type="compositionally biased region" description="Polar residues" evidence="1">
    <location>
        <begin position="477"/>
        <end position="502"/>
    </location>
</feature>
<dbReference type="InterPro" id="IPR015915">
    <property type="entry name" value="Kelch-typ_b-propeller"/>
</dbReference>
<protein>
    <recommendedName>
        <fullName evidence="5">Peptidase A1 domain-containing protein</fullName>
    </recommendedName>
</protein>
<dbReference type="AlphaFoldDB" id="A0A168Q4E7"/>
<dbReference type="Gene3D" id="2.120.10.80">
    <property type="entry name" value="Kelch-type beta propeller"/>
    <property type="match status" value="1"/>
</dbReference>
<dbReference type="SUPFAM" id="SSF50965">
    <property type="entry name" value="Galactose oxidase, central domain"/>
    <property type="match status" value="1"/>
</dbReference>
<keyword evidence="2" id="KW-1133">Transmembrane helix</keyword>
<keyword evidence="4" id="KW-1185">Reference proteome</keyword>
<dbReference type="Gene3D" id="2.130.10.80">
    <property type="entry name" value="Galactose oxidase/kelch, beta-propeller"/>
    <property type="match status" value="1"/>
</dbReference>
<feature type="transmembrane region" description="Helical" evidence="2">
    <location>
        <begin position="413"/>
        <end position="438"/>
    </location>
</feature>
<sequence length="545" mass="58690">MSGLETVKYFSDLAFPQRSTPHVLYDDPFQSEQLCGSGTGSSKAGCDALDHDRTILCYGGTTGSVDVWHNFKPTTQFYSLDVSQAISPDQAKSSWKPIPSPSNGFTLEPRAEFAHAIVNTTKWFITSGAGAGTNYTEPTLVNNTLLYDMTTNQWQTYNPSSIGTGYFNNGTYLTNFTVSPVTHQLLGASACSQSNNKSGITPAVVVAGGMSLSNLTLIDPNITSVYDFILPNDDQWKSLKVSGLERPGYFMRSFREVCAFTPKFRILVFGGFAYQMPSDSPYYTNVDVPANAAQFRRRGFFDIQSNTINTTTVTDAQVAPSVRYWHTVTPIQTLALDQDTDIQVPNRTVMVGYDLLYILFGANPSHQLLNDVQILNVTSMVWLNTSATNSTSNPIQPNGGDASGSSSSLSAGAIAGAVIGGVAGLSLIVVGAVLFLLIRKKRNAAKEVKQVIPPEAPAFLTQDDHRHSSLQKILITQDESQSKSHPFSPTSTSVKPSESTVVPSVAGIKPSESTVAPSVEGIKPSESTVVPSVVGIKPNDDNLTH</sequence>
<evidence type="ECO:0000313" key="4">
    <source>
        <dbReference type="Proteomes" id="UP000078561"/>
    </source>
</evidence>
<dbReference type="OrthoDB" id="10251809at2759"/>
<name>A0A168Q4E7_ABSGL</name>
<dbReference type="Proteomes" id="UP000078561">
    <property type="component" value="Unassembled WGS sequence"/>
</dbReference>
<evidence type="ECO:0000313" key="3">
    <source>
        <dbReference type="EMBL" id="SAM03502.1"/>
    </source>
</evidence>
<dbReference type="EMBL" id="LT554202">
    <property type="protein sequence ID" value="SAM03502.1"/>
    <property type="molecule type" value="Genomic_DNA"/>
</dbReference>
<dbReference type="STRING" id="4829.A0A168Q4E7"/>
<dbReference type="InParanoid" id="A0A168Q4E7"/>
<evidence type="ECO:0000256" key="1">
    <source>
        <dbReference type="SAM" id="MobiDB-lite"/>
    </source>
</evidence>
<evidence type="ECO:0008006" key="5">
    <source>
        <dbReference type="Google" id="ProtNLM"/>
    </source>
</evidence>